<organism evidence="1 2">
    <name type="scientific">Scortum barcoo</name>
    <name type="common">barcoo grunter</name>
    <dbReference type="NCBI Taxonomy" id="214431"/>
    <lineage>
        <taxon>Eukaryota</taxon>
        <taxon>Metazoa</taxon>
        <taxon>Chordata</taxon>
        <taxon>Craniata</taxon>
        <taxon>Vertebrata</taxon>
        <taxon>Euteleostomi</taxon>
        <taxon>Actinopterygii</taxon>
        <taxon>Neopterygii</taxon>
        <taxon>Teleostei</taxon>
        <taxon>Neoteleostei</taxon>
        <taxon>Acanthomorphata</taxon>
        <taxon>Eupercaria</taxon>
        <taxon>Centrarchiformes</taxon>
        <taxon>Terapontoidei</taxon>
        <taxon>Terapontidae</taxon>
        <taxon>Scortum</taxon>
    </lineage>
</organism>
<gene>
    <name evidence="1" type="ORF">L3Q82_000437</name>
</gene>
<dbReference type="EMBL" id="CM041540">
    <property type="protein sequence ID" value="KAI3366326.1"/>
    <property type="molecule type" value="Genomic_DNA"/>
</dbReference>
<proteinExistence type="predicted"/>
<reference evidence="1" key="1">
    <citation type="submission" date="2022-04" db="EMBL/GenBank/DDBJ databases">
        <title>Jade perch genome.</title>
        <authorList>
            <person name="Chao B."/>
        </authorList>
    </citation>
    <scope>NUCLEOTIDE SEQUENCE</scope>
    <source>
        <strain evidence="1">CB-2022</strain>
    </source>
</reference>
<keyword evidence="2" id="KW-1185">Reference proteome</keyword>
<protein>
    <submittedName>
        <fullName evidence="1">Uncharacterized protein</fullName>
    </submittedName>
</protein>
<name>A0ACB8WEP5_9TELE</name>
<sequence>MAATPEPVGGHPYRQAKQASSPDSPGGKNSGLGGVRWGAVDLTSTGDIVGRWKKYFEDLLNPTDLPSNEEAEAEGL</sequence>
<evidence type="ECO:0000313" key="2">
    <source>
        <dbReference type="Proteomes" id="UP000831701"/>
    </source>
</evidence>
<comment type="caution">
    <text evidence="1">The sequence shown here is derived from an EMBL/GenBank/DDBJ whole genome shotgun (WGS) entry which is preliminary data.</text>
</comment>
<accession>A0ACB8WEP5</accession>
<dbReference type="Proteomes" id="UP000831701">
    <property type="component" value="Chromosome 10"/>
</dbReference>
<evidence type="ECO:0000313" key="1">
    <source>
        <dbReference type="EMBL" id="KAI3366326.1"/>
    </source>
</evidence>